<name>A0D696_PARTE</name>
<dbReference type="GeneID" id="5031743"/>
<dbReference type="RefSeq" id="XP_001445960.1">
    <property type="nucleotide sequence ID" value="XM_001445923.1"/>
</dbReference>
<dbReference type="Proteomes" id="UP000000600">
    <property type="component" value="Unassembled WGS sequence"/>
</dbReference>
<evidence type="ECO:0000313" key="1">
    <source>
        <dbReference type="EMBL" id="CAK78563.1"/>
    </source>
</evidence>
<accession>A0D696</accession>
<evidence type="ECO:0000313" key="2">
    <source>
        <dbReference type="Proteomes" id="UP000000600"/>
    </source>
</evidence>
<organism evidence="1 2">
    <name type="scientific">Paramecium tetraurelia</name>
    <dbReference type="NCBI Taxonomy" id="5888"/>
    <lineage>
        <taxon>Eukaryota</taxon>
        <taxon>Sar</taxon>
        <taxon>Alveolata</taxon>
        <taxon>Ciliophora</taxon>
        <taxon>Intramacronucleata</taxon>
        <taxon>Oligohymenophorea</taxon>
        <taxon>Peniculida</taxon>
        <taxon>Parameciidae</taxon>
        <taxon>Paramecium</taxon>
    </lineage>
</organism>
<proteinExistence type="predicted"/>
<dbReference type="KEGG" id="ptm:GSPATT00039295001"/>
<dbReference type="EMBL" id="CT868311">
    <property type="protein sequence ID" value="CAK78563.1"/>
    <property type="molecule type" value="Genomic_DNA"/>
</dbReference>
<gene>
    <name evidence="1" type="ORF">GSPATT00039295001</name>
</gene>
<protein>
    <submittedName>
        <fullName evidence="1">Uncharacterized protein</fullName>
    </submittedName>
</protein>
<dbReference type="HOGENOM" id="CLU_2927558_0_0_1"/>
<reference evidence="1 2" key="1">
    <citation type="journal article" date="2006" name="Nature">
        <title>Global trends of whole-genome duplications revealed by the ciliate Paramecium tetraurelia.</title>
        <authorList>
            <consortium name="Genoscope"/>
            <person name="Aury J.-M."/>
            <person name="Jaillon O."/>
            <person name="Duret L."/>
            <person name="Noel B."/>
            <person name="Jubin C."/>
            <person name="Porcel B.M."/>
            <person name="Segurens B."/>
            <person name="Daubin V."/>
            <person name="Anthouard V."/>
            <person name="Aiach N."/>
            <person name="Arnaiz O."/>
            <person name="Billaut A."/>
            <person name="Beisson J."/>
            <person name="Blanc I."/>
            <person name="Bouhouche K."/>
            <person name="Camara F."/>
            <person name="Duharcourt S."/>
            <person name="Guigo R."/>
            <person name="Gogendeau D."/>
            <person name="Katinka M."/>
            <person name="Keller A.-M."/>
            <person name="Kissmehl R."/>
            <person name="Klotz C."/>
            <person name="Koll F."/>
            <person name="Le Moue A."/>
            <person name="Lepere C."/>
            <person name="Malinsky S."/>
            <person name="Nowacki M."/>
            <person name="Nowak J.K."/>
            <person name="Plattner H."/>
            <person name="Poulain J."/>
            <person name="Ruiz F."/>
            <person name="Serrano V."/>
            <person name="Zagulski M."/>
            <person name="Dessen P."/>
            <person name="Betermier M."/>
            <person name="Weissenbach J."/>
            <person name="Scarpelli C."/>
            <person name="Schachter V."/>
            <person name="Sperling L."/>
            <person name="Meyer E."/>
            <person name="Cohen J."/>
            <person name="Wincker P."/>
        </authorList>
    </citation>
    <scope>NUCLEOTIDE SEQUENCE [LARGE SCALE GENOMIC DNA]</scope>
    <source>
        <strain evidence="1 2">Stock d4-2</strain>
    </source>
</reference>
<dbReference type="AlphaFoldDB" id="A0D696"/>
<dbReference type="InParanoid" id="A0D696"/>
<keyword evidence="2" id="KW-1185">Reference proteome</keyword>
<sequence length="61" mass="6989">MSVQHNLALLNTHRVIQSVNSTLQELELIDSQYQIMISVLAQAIVEESQQVPKIRTKIQPY</sequence>